<comment type="caution">
    <text evidence="1">The sequence shown here is derived from an EMBL/GenBank/DDBJ whole genome shotgun (WGS) entry which is preliminary data.</text>
</comment>
<proteinExistence type="predicted"/>
<keyword evidence="2" id="KW-1185">Reference proteome</keyword>
<dbReference type="AlphaFoldDB" id="A0A432ZFA2"/>
<evidence type="ECO:0000313" key="2">
    <source>
        <dbReference type="Proteomes" id="UP000288279"/>
    </source>
</evidence>
<sequence length="225" mass="26170">MSEATKLKEFQRAHRDNWGAGLSLRVHRAISWLARAEQERGQALDEGDSDAEFIFLWISFNAAYANEYDAISRDKTRDLYTTFFERLVGLDDERKLYNIIWGQYSSTVRSLLDNQYVYQPFWDCEIGKREPDCWQESFEQAKEVAKRALAKQDVVTVWSIVMDRLYTLRNQLIHGGATWNGSWNRDQLRDATRLLGELMPVVIQLMMDNAHLVWGDAGYFVGDKG</sequence>
<reference evidence="1 2" key="1">
    <citation type="journal article" date="2011" name="Front. Microbiol.">
        <title>Genomic signatures of strain selection and enhancement in Bacillus atrophaeus var. globigii, a historical biowarfare simulant.</title>
        <authorList>
            <person name="Gibbons H.S."/>
            <person name="Broomall S.M."/>
            <person name="McNew L.A."/>
            <person name="Daligault H."/>
            <person name="Chapman C."/>
            <person name="Bruce D."/>
            <person name="Karavis M."/>
            <person name="Krepps M."/>
            <person name="McGregor P.A."/>
            <person name="Hong C."/>
            <person name="Park K.H."/>
            <person name="Akmal A."/>
            <person name="Feldman A."/>
            <person name="Lin J.S."/>
            <person name="Chang W.E."/>
            <person name="Higgs B.W."/>
            <person name="Demirev P."/>
            <person name="Lindquist J."/>
            <person name="Liem A."/>
            <person name="Fochler E."/>
            <person name="Read T.D."/>
            <person name="Tapia R."/>
            <person name="Johnson S."/>
            <person name="Bishop-Lilly K.A."/>
            <person name="Detter C."/>
            <person name="Han C."/>
            <person name="Sozhamannan S."/>
            <person name="Rosenzweig C.N."/>
            <person name="Skowronski E.W."/>
        </authorList>
    </citation>
    <scope>NUCLEOTIDE SEQUENCE [LARGE SCALE GENOMIC DNA]</scope>
    <source>
        <strain evidence="1 2">PIT1</strain>
    </source>
</reference>
<organism evidence="1 2">
    <name type="scientific">Pseudidiomarina taiwanensis</name>
    <dbReference type="NCBI Taxonomy" id="337250"/>
    <lineage>
        <taxon>Bacteria</taxon>
        <taxon>Pseudomonadati</taxon>
        <taxon>Pseudomonadota</taxon>
        <taxon>Gammaproteobacteria</taxon>
        <taxon>Alteromonadales</taxon>
        <taxon>Idiomarinaceae</taxon>
        <taxon>Pseudidiomarina</taxon>
    </lineage>
</organism>
<dbReference type="EMBL" id="PIQG01000003">
    <property type="protein sequence ID" value="RUO76638.1"/>
    <property type="molecule type" value="Genomic_DNA"/>
</dbReference>
<accession>A0A432ZFA2</accession>
<dbReference type="Proteomes" id="UP000288279">
    <property type="component" value="Unassembled WGS sequence"/>
</dbReference>
<evidence type="ECO:0000313" key="1">
    <source>
        <dbReference type="EMBL" id="RUO76638.1"/>
    </source>
</evidence>
<dbReference type="RefSeq" id="WP_126827464.1">
    <property type="nucleotide sequence ID" value="NZ_PIQG01000003.1"/>
</dbReference>
<dbReference type="OrthoDB" id="1425096at2"/>
<protein>
    <submittedName>
        <fullName evidence="1">Uncharacterized protein</fullName>
    </submittedName>
</protein>
<name>A0A432ZFA2_9GAMM</name>
<gene>
    <name evidence="1" type="ORF">CWI83_06825</name>
</gene>